<comment type="caution">
    <text evidence="1">The sequence shown here is derived from an EMBL/GenBank/DDBJ whole genome shotgun (WGS) entry which is preliminary data.</text>
</comment>
<name>A0A9X8NAQ7_9CORY</name>
<protein>
    <submittedName>
        <fullName evidence="1">Uncharacterized protein</fullName>
    </submittedName>
</protein>
<dbReference type="EMBL" id="FTMH01000003">
    <property type="protein sequence ID" value="SIP96148.1"/>
    <property type="molecule type" value="Genomic_DNA"/>
</dbReference>
<dbReference type="Proteomes" id="UP000185547">
    <property type="component" value="Unassembled WGS sequence"/>
</dbReference>
<keyword evidence="2" id="KW-1185">Reference proteome</keyword>
<dbReference type="RefSeq" id="WP_034997434.1">
    <property type="nucleotide sequence ID" value="NZ_CABLBV010000015.1"/>
</dbReference>
<sequence length="80" mass="9408">MRTTSPGFRPHLLSLAIETKADDDKQRRPLYEALFTSGKLDLDLSYNSEDPKMSIGEWLRMNTDRRLDQHYVLDEFLKGY</sequence>
<evidence type="ECO:0000313" key="2">
    <source>
        <dbReference type="Proteomes" id="UP000185547"/>
    </source>
</evidence>
<reference evidence="1 2" key="1">
    <citation type="submission" date="2017-01" db="EMBL/GenBank/DDBJ databases">
        <authorList>
            <person name="Varghese N."/>
            <person name="Submissions S."/>
        </authorList>
    </citation>
    <scope>NUCLEOTIDE SEQUENCE [LARGE SCALE GENOMIC DNA]</scope>
    <source>
        <strain evidence="1 2">DSM 44280</strain>
    </source>
</reference>
<evidence type="ECO:0000313" key="1">
    <source>
        <dbReference type="EMBL" id="SIP96148.1"/>
    </source>
</evidence>
<gene>
    <name evidence="1" type="ORF">SAMN05421802_10379</name>
</gene>
<proteinExistence type="predicted"/>
<dbReference type="OrthoDB" id="9887809at2"/>
<accession>A0A9X8NAQ7</accession>
<organism evidence="1 2">
    <name type="scientific">Corynebacterium afermentans</name>
    <dbReference type="NCBI Taxonomy" id="38286"/>
    <lineage>
        <taxon>Bacteria</taxon>
        <taxon>Bacillati</taxon>
        <taxon>Actinomycetota</taxon>
        <taxon>Actinomycetes</taxon>
        <taxon>Mycobacteriales</taxon>
        <taxon>Corynebacteriaceae</taxon>
        <taxon>Corynebacterium</taxon>
    </lineage>
</organism>
<dbReference type="AlphaFoldDB" id="A0A9X8NAQ7"/>